<dbReference type="PANTHER" id="PTHR22744">
    <property type="entry name" value="HELIX LOOP HELIX PROTEIN 21-RELATED"/>
    <property type="match status" value="1"/>
</dbReference>
<dbReference type="OrthoDB" id="45365at2759"/>
<organism evidence="3">
    <name type="scientific">Caenorhabditis remanei</name>
    <name type="common">Caenorhabditis vulgaris</name>
    <dbReference type="NCBI Taxonomy" id="31234"/>
    <lineage>
        <taxon>Eukaryota</taxon>
        <taxon>Metazoa</taxon>
        <taxon>Ecdysozoa</taxon>
        <taxon>Nematoda</taxon>
        <taxon>Chromadorea</taxon>
        <taxon>Rhabditida</taxon>
        <taxon>Rhabditina</taxon>
        <taxon>Rhabditomorpha</taxon>
        <taxon>Rhabditoidea</taxon>
        <taxon>Rhabditidae</taxon>
        <taxon>Peloderinae</taxon>
        <taxon>Caenorhabditis</taxon>
    </lineage>
</organism>
<dbReference type="InterPro" id="IPR000210">
    <property type="entry name" value="BTB/POZ_dom"/>
</dbReference>
<dbReference type="CDD" id="cd18186">
    <property type="entry name" value="BTB_POZ_ZBTB_KLHL-like"/>
    <property type="match status" value="1"/>
</dbReference>
<evidence type="ECO:0000313" key="3">
    <source>
        <dbReference type="Proteomes" id="UP000008281"/>
    </source>
</evidence>
<accession>E3MTA4</accession>
<evidence type="ECO:0000259" key="1">
    <source>
        <dbReference type="PROSITE" id="PS50097"/>
    </source>
</evidence>
<sequence length="177" mass="20057">MSVTQELSIFESTFAQSDKTDAILVVGEKKLHVNKALLSYHSTYFNTLFNGEFKEKSMPEIPIEDVKLEDFAALLSFIQENPITPKAPQAEVLLQLADRFLLAAAKRHVEMLIAMTPKINLITKLQLADKYNSDVLLKNTLAKLKTKRDFAAVYKTTVGFSDKTKARIYDAYFSKFL</sequence>
<dbReference type="EMBL" id="DS268476">
    <property type="protein sequence ID" value="EFP08687.1"/>
    <property type="molecule type" value="Genomic_DNA"/>
</dbReference>
<dbReference type="PROSITE" id="PS50097">
    <property type="entry name" value="BTB"/>
    <property type="match status" value="1"/>
</dbReference>
<evidence type="ECO:0000313" key="2">
    <source>
        <dbReference type="EMBL" id="EFP08687.1"/>
    </source>
</evidence>
<dbReference type="PANTHER" id="PTHR22744:SF14">
    <property type="entry name" value="BTB DOMAIN-CONTAINING PROTEIN-RELATED"/>
    <property type="match status" value="1"/>
</dbReference>
<dbReference type="InterPro" id="IPR011333">
    <property type="entry name" value="SKP1/BTB/POZ_sf"/>
</dbReference>
<dbReference type="AlphaFoldDB" id="E3MTA4"/>
<gene>
    <name evidence="2" type="ORF">CRE_19783</name>
</gene>
<dbReference type="Proteomes" id="UP000008281">
    <property type="component" value="Unassembled WGS sequence"/>
</dbReference>
<dbReference type="Gene3D" id="3.30.710.10">
    <property type="entry name" value="Potassium Channel Kv1.1, Chain A"/>
    <property type="match status" value="1"/>
</dbReference>
<dbReference type="SMART" id="SM00225">
    <property type="entry name" value="BTB"/>
    <property type="match status" value="1"/>
</dbReference>
<dbReference type="HOGENOM" id="CLU_036654_2_1_1"/>
<reference evidence="2" key="1">
    <citation type="submission" date="2007-07" db="EMBL/GenBank/DDBJ databases">
        <title>PCAP assembly of the Caenorhabditis remanei genome.</title>
        <authorList>
            <consortium name="The Caenorhabditis remanei Sequencing Consortium"/>
            <person name="Wilson R.K."/>
        </authorList>
    </citation>
    <scope>NUCLEOTIDE SEQUENCE [LARGE SCALE GENOMIC DNA]</scope>
    <source>
        <strain evidence="2">PB4641</strain>
    </source>
</reference>
<dbReference type="SUPFAM" id="SSF54695">
    <property type="entry name" value="POZ domain"/>
    <property type="match status" value="1"/>
</dbReference>
<proteinExistence type="predicted"/>
<protein>
    <recommendedName>
        <fullName evidence="1">BTB domain-containing protein</fullName>
    </recommendedName>
</protein>
<feature type="domain" description="BTB" evidence="1">
    <location>
        <begin position="20"/>
        <end position="87"/>
    </location>
</feature>
<dbReference type="InParanoid" id="E3MTA4"/>
<dbReference type="Pfam" id="PF00651">
    <property type="entry name" value="BTB"/>
    <property type="match status" value="1"/>
</dbReference>
<keyword evidence="3" id="KW-1185">Reference proteome</keyword>
<name>E3MTA4_CAERE</name>
<dbReference type="OMA" id="HVEMLIA"/>